<keyword evidence="2" id="KW-1003">Cell membrane</keyword>
<gene>
    <name evidence="12" type="ORF">EJQ19_30390</name>
</gene>
<comment type="caution">
    <text evidence="12">The sequence shown here is derived from an EMBL/GenBank/DDBJ whole genome shotgun (WGS) entry which is preliminary data.</text>
</comment>
<feature type="compositionally biased region" description="Polar residues" evidence="9">
    <location>
        <begin position="770"/>
        <end position="780"/>
    </location>
</feature>
<feature type="domain" description="HTH araC/xylS-type" evidence="11">
    <location>
        <begin position="668"/>
        <end position="767"/>
    </location>
</feature>
<evidence type="ECO:0000256" key="7">
    <source>
        <dbReference type="ARBA" id="ARBA00023136"/>
    </source>
</evidence>
<dbReference type="Proteomes" id="UP000276128">
    <property type="component" value="Unassembled WGS sequence"/>
</dbReference>
<evidence type="ECO:0000256" key="2">
    <source>
        <dbReference type="ARBA" id="ARBA00022475"/>
    </source>
</evidence>
<evidence type="ECO:0000259" key="11">
    <source>
        <dbReference type="PROSITE" id="PS01124"/>
    </source>
</evidence>
<evidence type="ECO:0000256" key="10">
    <source>
        <dbReference type="SAM" id="Phobius"/>
    </source>
</evidence>
<dbReference type="InterPro" id="IPR018060">
    <property type="entry name" value="HTH_AraC"/>
</dbReference>
<dbReference type="Pfam" id="PF02743">
    <property type="entry name" value="dCache_1"/>
    <property type="match status" value="1"/>
</dbReference>
<dbReference type="Gene3D" id="3.30.450.20">
    <property type="entry name" value="PAS domain"/>
    <property type="match status" value="1"/>
</dbReference>
<dbReference type="Pfam" id="PF12833">
    <property type="entry name" value="HTH_18"/>
    <property type="match status" value="1"/>
</dbReference>
<organism evidence="12 13">
    <name type="scientific">Paenibacillus whitsoniae</name>
    <dbReference type="NCBI Taxonomy" id="2496558"/>
    <lineage>
        <taxon>Bacteria</taxon>
        <taxon>Bacillati</taxon>
        <taxon>Bacillota</taxon>
        <taxon>Bacilli</taxon>
        <taxon>Bacillales</taxon>
        <taxon>Paenibacillaceae</taxon>
        <taxon>Paenibacillus</taxon>
    </lineage>
</organism>
<evidence type="ECO:0000313" key="12">
    <source>
        <dbReference type="EMBL" id="RTE01998.1"/>
    </source>
</evidence>
<evidence type="ECO:0000256" key="3">
    <source>
        <dbReference type="ARBA" id="ARBA00022692"/>
    </source>
</evidence>
<dbReference type="AlphaFoldDB" id="A0A430J535"/>
<dbReference type="PANTHER" id="PTHR43280:SF28">
    <property type="entry name" value="HTH-TYPE TRANSCRIPTIONAL ACTIVATOR RHAS"/>
    <property type="match status" value="1"/>
</dbReference>
<evidence type="ECO:0000256" key="4">
    <source>
        <dbReference type="ARBA" id="ARBA00022989"/>
    </source>
</evidence>
<dbReference type="OrthoDB" id="2650757at2"/>
<name>A0A430J535_9BACL</name>
<reference evidence="12 13" key="1">
    <citation type="submission" date="2018-12" db="EMBL/GenBank/DDBJ databases">
        <title>Bacillus ochoae sp. nov., Paenibacillus whitsoniae sp. nov., Paenibacillus spiritus sp. nov. Isolated from the Mars Exploration Rover during spacecraft assembly.</title>
        <authorList>
            <person name="Seuylemezian A."/>
            <person name="Vaishampayan P."/>
        </authorList>
    </citation>
    <scope>NUCLEOTIDE SEQUENCE [LARGE SCALE GENOMIC DNA]</scope>
    <source>
        <strain evidence="12 13">MER 54</strain>
    </source>
</reference>
<keyword evidence="13" id="KW-1185">Reference proteome</keyword>
<evidence type="ECO:0000256" key="5">
    <source>
        <dbReference type="ARBA" id="ARBA00023015"/>
    </source>
</evidence>
<evidence type="ECO:0000313" key="13">
    <source>
        <dbReference type="Proteomes" id="UP000276128"/>
    </source>
</evidence>
<dbReference type="EMBL" id="RXHU01000129">
    <property type="protein sequence ID" value="RTE01998.1"/>
    <property type="molecule type" value="Genomic_DNA"/>
</dbReference>
<keyword evidence="6" id="KW-0238">DNA-binding</keyword>
<sequence>MKRIQAFLTNKNMLLRMILSYLMVGLLVIVMLTFVIASKVSGDLTEEINRSADTAIEQSYNTASIVLSSTFDNFGSVFGSADIQVGFYDEDFDTSTLGRIGNKLYALSASNPLVHSIYLLNSQRKLAFSSLSTVRDFDEFYDRGALALLENLQPNRSGIFTPRHIHYAIDGKSDDRNLISVVLPNAIGQATNGALVLNLDQRTLQRMVMNGSESRLFQSMILNKQGIVITHTNAEKINTNVAEQPFVRTISASASPKGTFQFKEEGRTYRVTYMKSDSLGWTFIGMIDYEQLLGKVQEMKRFILGVTGGMLVAVFLIGGFFTRWIYAPIHRLMTYVHHSPLGAKERQGGSELDLLGNTFHYLENKIRDLQWHVTEYQSAKRSEVIRLLLTGACSQEKEMRKKLAGVRIEFTDSCFAVAVLKLDHFRTLQETYTQADIDLFKYAVANIADELASSRVYCVCFDSGADEVSLIANFPEDAWKDQDFAAMSSDIQAKISEFLRLSVTVAVGPNVSQLAEVKRSWAAARNALRYRLVHGTGSYLRPDVEENRESRSDHLMASAEKLIMDQLKLGDLNKVREALEQYMGLIRSVPFDELMLALTQLLLSTAKAAKTMVGSEQLSSRMDIGTLMEQLGTWETLEEIERWYMGMCEQAVHLRDRQAQHKNKWIVDNILTYIHAHYAEPGLTIDQLVEAGGLSLNYTRKLFKDMTGQTITAYLSGYRFAKAQKLLVETDLPANRVGELVGFDNANYFYVSFKKHTGKSPDHYRKQHKFSANEQAASDV</sequence>
<evidence type="ECO:0000256" key="6">
    <source>
        <dbReference type="ARBA" id="ARBA00023125"/>
    </source>
</evidence>
<keyword evidence="3 10" id="KW-0812">Transmembrane</keyword>
<dbReference type="SUPFAM" id="SSF46689">
    <property type="entry name" value="Homeodomain-like"/>
    <property type="match status" value="1"/>
</dbReference>
<feature type="transmembrane region" description="Helical" evidence="10">
    <location>
        <begin position="18"/>
        <end position="37"/>
    </location>
</feature>
<dbReference type="GO" id="GO:0043565">
    <property type="term" value="F:sequence-specific DNA binding"/>
    <property type="evidence" value="ECO:0007669"/>
    <property type="project" value="InterPro"/>
</dbReference>
<feature type="transmembrane region" description="Helical" evidence="10">
    <location>
        <begin position="302"/>
        <end position="326"/>
    </location>
</feature>
<accession>A0A430J535</accession>
<proteinExistence type="predicted"/>
<comment type="subcellular location">
    <subcellularLocation>
        <location evidence="1">Cell membrane</location>
        <topology evidence="1">Multi-pass membrane protein</topology>
    </subcellularLocation>
</comment>
<keyword evidence="4 10" id="KW-1133">Transmembrane helix</keyword>
<evidence type="ECO:0000256" key="8">
    <source>
        <dbReference type="ARBA" id="ARBA00023163"/>
    </source>
</evidence>
<dbReference type="PROSITE" id="PS01124">
    <property type="entry name" value="HTH_ARAC_FAMILY_2"/>
    <property type="match status" value="1"/>
</dbReference>
<dbReference type="InterPro" id="IPR041522">
    <property type="entry name" value="CdaR_GGDEF"/>
</dbReference>
<keyword evidence="8" id="KW-0804">Transcription</keyword>
<evidence type="ECO:0000256" key="1">
    <source>
        <dbReference type="ARBA" id="ARBA00004651"/>
    </source>
</evidence>
<dbReference type="RefSeq" id="WP_126144960.1">
    <property type="nucleotide sequence ID" value="NZ_RXHU01000129.1"/>
</dbReference>
<feature type="region of interest" description="Disordered" evidence="9">
    <location>
        <begin position="758"/>
        <end position="780"/>
    </location>
</feature>
<dbReference type="CDD" id="cd12912">
    <property type="entry name" value="PDC2_MCP_like"/>
    <property type="match status" value="1"/>
</dbReference>
<dbReference type="Pfam" id="PF17853">
    <property type="entry name" value="GGDEF_2"/>
    <property type="match status" value="1"/>
</dbReference>
<keyword evidence="5" id="KW-0805">Transcription regulation</keyword>
<protein>
    <submittedName>
        <fullName evidence="12">Helix-turn-helix domain-containing protein</fullName>
    </submittedName>
</protein>
<dbReference type="GO" id="GO:0003700">
    <property type="term" value="F:DNA-binding transcription factor activity"/>
    <property type="evidence" value="ECO:0007669"/>
    <property type="project" value="InterPro"/>
</dbReference>
<dbReference type="InterPro" id="IPR033479">
    <property type="entry name" value="dCache_1"/>
</dbReference>
<dbReference type="Gene3D" id="1.10.10.60">
    <property type="entry name" value="Homeodomain-like"/>
    <property type="match status" value="2"/>
</dbReference>
<evidence type="ECO:0000256" key="9">
    <source>
        <dbReference type="SAM" id="MobiDB-lite"/>
    </source>
</evidence>
<dbReference type="GO" id="GO:0005886">
    <property type="term" value="C:plasma membrane"/>
    <property type="evidence" value="ECO:0007669"/>
    <property type="project" value="UniProtKB-SubCell"/>
</dbReference>
<dbReference type="InterPro" id="IPR009057">
    <property type="entry name" value="Homeodomain-like_sf"/>
</dbReference>
<keyword evidence="7 10" id="KW-0472">Membrane</keyword>
<dbReference type="SMART" id="SM00342">
    <property type="entry name" value="HTH_ARAC"/>
    <property type="match status" value="1"/>
</dbReference>
<dbReference type="PANTHER" id="PTHR43280">
    <property type="entry name" value="ARAC-FAMILY TRANSCRIPTIONAL REGULATOR"/>
    <property type="match status" value="1"/>
</dbReference>